<dbReference type="InterPro" id="IPR014729">
    <property type="entry name" value="Rossmann-like_a/b/a_fold"/>
</dbReference>
<dbReference type="InterPro" id="IPR001962">
    <property type="entry name" value="Asn_synthase"/>
</dbReference>
<dbReference type="Proteomes" id="UP000003751">
    <property type="component" value="Unassembled WGS sequence"/>
</dbReference>
<proteinExistence type="predicted"/>
<evidence type="ECO:0000259" key="2">
    <source>
        <dbReference type="Pfam" id="PF00733"/>
    </source>
</evidence>
<dbReference type="RefSeq" id="WP_007981158.1">
    <property type="nucleotide sequence ID" value="NZ_AEMG01000016.1"/>
</dbReference>
<feature type="region of interest" description="Disordered" evidence="1">
    <location>
        <begin position="557"/>
        <end position="582"/>
    </location>
</feature>
<evidence type="ECO:0000313" key="4">
    <source>
        <dbReference type="Proteomes" id="UP000003751"/>
    </source>
</evidence>
<dbReference type="GO" id="GO:0006529">
    <property type="term" value="P:asparagine biosynthetic process"/>
    <property type="evidence" value="ECO:0007669"/>
    <property type="project" value="InterPro"/>
</dbReference>
<dbReference type="InterPro" id="IPR029055">
    <property type="entry name" value="Ntn_hydrolases_N"/>
</dbReference>
<feature type="compositionally biased region" description="Basic and acidic residues" evidence="1">
    <location>
        <begin position="568"/>
        <end position="582"/>
    </location>
</feature>
<dbReference type="SUPFAM" id="SSF56235">
    <property type="entry name" value="N-terminal nucleophile aminohydrolases (Ntn hydrolases)"/>
    <property type="match status" value="1"/>
</dbReference>
<dbReference type="eggNOG" id="arCOG00121">
    <property type="taxonomic scope" value="Archaea"/>
</dbReference>
<dbReference type="PATRIC" id="fig|797209.4.peg.2994"/>
<reference evidence="3 4" key="1">
    <citation type="journal article" date="2014" name="ISME J.">
        <title>Trehalose/2-sulfotrehalose biosynthesis and glycine-betaine uptake are widely spread mechanisms for osmoadaptation in the Halobacteriales.</title>
        <authorList>
            <person name="Youssef N.H."/>
            <person name="Savage-Ashlock K.N."/>
            <person name="McCully A.L."/>
            <person name="Luedtke B."/>
            <person name="Shaw E.I."/>
            <person name="Hoff W.D."/>
            <person name="Elshahed M.S."/>
        </authorList>
    </citation>
    <scope>NUCLEOTIDE SEQUENCE [LARGE SCALE GENOMIC DNA]</scope>
    <source>
        <strain evidence="3 4">DX253</strain>
    </source>
</reference>
<dbReference type="Pfam" id="PF00733">
    <property type="entry name" value="Asn_synthase"/>
    <property type="match status" value="1"/>
</dbReference>
<feature type="domain" description="Asparagine synthetase" evidence="2">
    <location>
        <begin position="202"/>
        <end position="276"/>
    </location>
</feature>
<name>E7QW45_HALPU</name>
<evidence type="ECO:0000256" key="1">
    <source>
        <dbReference type="SAM" id="MobiDB-lite"/>
    </source>
</evidence>
<evidence type="ECO:0000313" key="3">
    <source>
        <dbReference type="EMBL" id="EFW91179.1"/>
    </source>
</evidence>
<organism evidence="3 4">
    <name type="scientific">Haladaptatus paucihalophilus DX253</name>
    <dbReference type="NCBI Taxonomy" id="797209"/>
    <lineage>
        <taxon>Archaea</taxon>
        <taxon>Methanobacteriati</taxon>
        <taxon>Methanobacteriota</taxon>
        <taxon>Stenosarchaea group</taxon>
        <taxon>Halobacteria</taxon>
        <taxon>Halobacteriales</taxon>
        <taxon>Haladaptataceae</taxon>
        <taxon>Haladaptatus</taxon>
    </lineage>
</organism>
<dbReference type="Gene3D" id="3.40.50.620">
    <property type="entry name" value="HUPs"/>
    <property type="match status" value="1"/>
</dbReference>
<dbReference type="STRING" id="797209.GCA_000376445_04421"/>
<dbReference type="AlphaFoldDB" id="E7QW45"/>
<accession>E7QW45</accession>
<comment type="caution">
    <text evidence="3">The sequence shown here is derived from an EMBL/GenBank/DDBJ whole genome shotgun (WGS) entry which is preliminary data.</text>
</comment>
<protein>
    <recommendedName>
        <fullName evidence="2">Asparagine synthetase domain-containing protein</fullName>
    </recommendedName>
</protein>
<dbReference type="GO" id="GO:0004066">
    <property type="term" value="F:asparagine synthase (glutamine-hydrolyzing) activity"/>
    <property type="evidence" value="ECO:0007669"/>
    <property type="project" value="InterPro"/>
</dbReference>
<gene>
    <name evidence="3" type="ORF">ZOD2009_15166</name>
</gene>
<dbReference type="EMBL" id="AEMG01000016">
    <property type="protein sequence ID" value="EFW91179.1"/>
    <property type="molecule type" value="Genomic_DNA"/>
</dbReference>
<sequence length="582" mass="66788">MNKEIFGVFGDRDEFERFRSEREFDDIVTSNVATVGIRDTGLGIPGRSASYSGELGSCIIWGEAYPNKRGWSEPARWLLEQYAENGVDAIRSLNGSYLAFIEHDGDTIVLTDSIRSWECFYTDDPGVRVFGSDAAEVAKTIDNPTMRRQSVGEFLHMGVVLGDKTLFHELHRAPFDGYLTPDEAGELDRFVYEEREMDYASELADRMQRAIRLRSRQPGKKGLLLSAGYDSRTLLSQLPDLDHSYTVGMPDAQEVKVARRLAKQYNVDHTTLVTNDRYITPGEQKVRDTQGIKESIHIHHAGYNSEMEVDTMYHALLFDTLLKGFGHKRTELKLFGKTIPTKKMESDPDPIEASLDNFGYLPDRSRKVAEKYTSDPDAAGKFVRQAIDSEFDRCWKRTDSVQNALALFSIRNQPTIPSRTHLADNYLESFIAADTELLEWHLQTPPEYRNTSTFIRAIRQLDEDLFRHRPPDRPYTSTFLSQMEQFVRRKLPFITEFQPAWPDRQKVYDRYNLDQRLFPENETIHDLPSRHKLRINDMVGWVAQCSENMVNPTDVLHMPTEAQGTDDAGSKRRGADEVRSEN</sequence>
<dbReference type="SUPFAM" id="SSF52402">
    <property type="entry name" value="Adenine nucleotide alpha hydrolases-like"/>
    <property type="match status" value="1"/>
</dbReference>